<dbReference type="Gene3D" id="3.40.30.10">
    <property type="entry name" value="Glutaredoxin"/>
    <property type="match status" value="1"/>
</dbReference>
<dbReference type="GO" id="GO:0004364">
    <property type="term" value="F:glutathione transferase activity"/>
    <property type="evidence" value="ECO:0007669"/>
    <property type="project" value="UniProtKB-EC"/>
</dbReference>
<dbReference type="RefSeq" id="WP_187075916.1">
    <property type="nucleotide sequence ID" value="NZ_JACORT010000003.1"/>
</dbReference>
<evidence type="ECO:0000259" key="5">
    <source>
        <dbReference type="PROSITE" id="PS50405"/>
    </source>
</evidence>
<dbReference type="SUPFAM" id="SSF47616">
    <property type="entry name" value="GST C-terminal domain-like"/>
    <property type="match status" value="1"/>
</dbReference>
<dbReference type="PROSITE" id="PS50404">
    <property type="entry name" value="GST_NTER"/>
    <property type="match status" value="1"/>
</dbReference>
<dbReference type="Gene3D" id="1.20.1050.10">
    <property type="match status" value="1"/>
</dbReference>
<dbReference type="GO" id="GO:0005737">
    <property type="term" value="C:cytoplasm"/>
    <property type="evidence" value="ECO:0007669"/>
    <property type="project" value="TreeGrafter"/>
</dbReference>
<dbReference type="InterPro" id="IPR045073">
    <property type="entry name" value="Omega/Tau-like"/>
</dbReference>
<feature type="domain" description="GST C-terminal" evidence="5">
    <location>
        <begin position="83"/>
        <end position="206"/>
    </location>
</feature>
<sequence>MELTLVSHALCPYVQRAAIVLAEKGGPFSRRWVDLDAKPDWFLALSPLGKTPVLVADGEAIFESAVICEYVDEVLAPRLHPAEPLQRARHRAWMEFGSSLLSTIWAFYTAADAAALDKQREVLEVRFAQLEQALDPRGPWFAGTAFSIVDAVFAPVFRYFDAFEAVGERGFFDRTPRVRAWRDALAARASVHAAVMPDYPERLRAFLGSRGSELSRRMGGGA</sequence>
<keyword evidence="2" id="KW-0808">Transferase</keyword>
<dbReference type="CDD" id="cd00570">
    <property type="entry name" value="GST_N_family"/>
    <property type="match status" value="1"/>
</dbReference>
<reference evidence="6" key="1">
    <citation type="submission" date="2020-08" db="EMBL/GenBank/DDBJ databases">
        <title>Ramlibacter sp. USB13 16S ribosomal RNA gene genome sequencing and assembly.</title>
        <authorList>
            <person name="Kang M."/>
        </authorList>
    </citation>
    <scope>NUCLEOTIDE SEQUENCE</scope>
    <source>
        <strain evidence="6">USB13</strain>
    </source>
</reference>
<dbReference type="InterPro" id="IPR036282">
    <property type="entry name" value="Glutathione-S-Trfase_C_sf"/>
</dbReference>
<organism evidence="6 7">
    <name type="scientific">Ramlibacter cellulosilyticus</name>
    <dbReference type="NCBI Taxonomy" id="2764187"/>
    <lineage>
        <taxon>Bacteria</taxon>
        <taxon>Pseudomonadati</taxon>
        <taxon>Pseudomonadota</taxon>
        <taxon>Betaproteobacteria</taxon>
        <taxon>Burkholderiales</taxon>
        <taxon>Comamonadaceae</taxon>
        <taxon>Ramlibacter</taxon>
    </lineage>
</organism>
<dbReference type="PROSITE" id="PS50405">
    <property type="entry name" value="GST_CTER"/>
    <property type="match status" value="1"/>
</dbReference>
<dbReference type="InterPro" id="IPR004046">
    <property type="entry name" value="GST_C"/>
</dbReference>
<evidence type="ECO:0000313" key="7">
    <source>
        <dbReference type="Proteomes" id="UP000608513"/>
    </source>
</evidence>
<gene>
    <name evidence="6" type="ORF">H8N03_09455</name>
</gene>
<evidence type="ECO:0000256" key="2">
    <source>
        <dbReference type="ARBA" id="ARBA00022679"/>
    </source>
</evidence>
<dbReference type="InterPro" id="IPR010987">
    <property type="entry name" value="Glutathione-S-Trfase_C-like"/>
</dbReference>
<dbReference type="SUPFAM" id="SSF52833">
    <property type="entry name" value="Thioredoxin-like"/>
    <property type="match status" value="1"/>
</dbReference>
<protein>
    <recommendedName>
        <fullName evidence="1">glutathione transferase</fullName>
        <ecNumber evidence="1">2.5.1.18</ecNumber>
    </recommendedName>
</protein>
<dbReference type="PANTHER" id="PTHR43968:SF6">
    <property type="entry name" value="GLUTATHIONE S-TRANSFERASE OMEGA"/>
    <property type="match status" value="1"/>
</dbReference>
<dbReference type="InterPro" id="IPR036249">
    <property type="entry name" value="Thioredoxin-like_sf"/>
</dbReference>
<dbReference type="Pfam" id="PF13409">
    <property type="entry name" value="GST_N_2"/>
    <property type="match status" value="1"/>
</dbReference>
<dbReference type="Pfam" id="PF00043">
    <property type="entry name" value="GST_C"/>
    <property type="match status" value="1"/>
</dbReference>
<dbReference type="SFLD" id="SFLDS00019">
    <property type="entry name" value="Glutathione_Transferase_(cytos"/>
    <property type="match status" value="1"/>
</dbReference>
<dbReference type="InterPro" id="IPR050983">
    <property type="entry name" value="GST_Omega/HSP26"/>
</dbReference>
<dbReference type="EMBL" id="JACORT010000003">
    <property type="protein sequence ID" value="MBC5783168.1"/>
    <property type="molecule type" value="Genomic_DNA"/>
</dbReference>
<keyword evidence="7" id="KW-1185">Reference proteome</keyword>
<feature type="domain" description="GST N-terminal" evidence="4">
    <location>
        <begin position="1"/>
        <end position="79"/>
    </location>
</feature>
<name>A0A923MQW1_9BURK</name>
<evidence type="ECO:0000259" key="4">
    <source>
        <dbReference type="PROSITE" id="PS50404"/>
    </source>
</evidence>
<dbReference type="Proteomes" id="UP000608513">
    <property type="component" value="Unassembled WGS sequence"/>
</dbReference>
<comment type="catalytic activity">
    <reaction evidence="3">
        <text>RX + glutathione = an S-substituted glutathione + a halide anion + H(+)</text>
        <dbReference type="Rhea" id="RHEA:16437"/>
        <dbReference type="ChEBI" id="CHEBI:15378"/>
        <dbReference type="ChEBI" id="CHEBI:16042"/>
        <dbReference type="ChEBI" id="CHEBI:17792"/>
        <dbReference type="ChEBI" id="CHEBI:57925"/>
        <dbReference type="ChEBI" id="CHEBI:90779"/>
        <dbReference type="EC" id="2.5.1.18"/>
    </reaction>
</comment>
<dbReference type="SFLD" id="SFLDG01152">
    <property type="entry name" value="Main.3:_Omega-_and_Tau-like"/>
    <property type="match status" value="1"/>
</dbReference>
<dbReference type="InterPro" id="IPR040079">
    <property type="entry name" value="Glutathione_S-Trfase"/>
</dbReference>
<dbReference type="SFLD" id="SFLDG00358">
    <property type="entry name" value="Main_(cytGST)"/>
    <property type="match status" value="1"/>
</dbReference>
<evidence type="ECO:0000256" key="1">
    <source>
        <dbReference type="ARBA" id="ARBA00012452"/>
    </source>
</evidence>
<proteinExistence type="predicted"/>
<dbReference type="PANTHER" id="PTHR43968">
    <property type="match status" value="1"/>
</dbReference>
<dbReference type="InterPro" id="IPR004045">
    <property type="entry name" value="Glutathione_S-Trfase_N"/>
</dbReference>
<dbReference type="EC" id="2.5.1.18" evidence="1"/>
<evidence type="ECO:0000256" key="3">
    <source>
        <dbReference type="ARBA" id="ARBA00047960"/>
    </source>
</evidence>
<dbReference type="AlphaFoldDB" id="A0A923MQW1"/>
<comment type="caution">
    <text evidence="6">The sequence shown here is derived from an EMBL/GenBank/DDBJ whole genome shotgun (WGS) entry which is preliminary data.</text>
</comment>
<accession>A0A923MQW1</accession>
<evidence type="ECO:0000313" key="6">
    <source>
        <dbReference type="EMBL" id="MBC5783168.1"/>
    </source>
</evidence>